<keyword evidence="3" id="KW-0804">Transcription</keyword>
<evidence type="ECO:0000313" key="8">
    <source>
        <dbReference type="Proteomes" id="UP001479436"/>
    </source>
</evidence>
<evidence type="ECO:0000313" key="7">
    <source>
        <dbReference type="EMBL" id="KAK9764323.1"/>
    </source>
</evidence>
<evidence type="ECO:0000259" key="6">
    <source>
        <dbReference type="PROSITE" id="PS50888"/>
    </source>
</evidence>
<evidence type="ECO:0000256" key="3">
    <source>
        <dbReference type="ARBA" id="ARBA00023163"/>
    </source>
</evidence>
<reference evidence="7 8" key="1">
    <citation type="submission" date="2023-04" db="EMBL/GenBank/DDBJ databases">
        <title>Genome of Basidiobolus ranarum AG-B5.</title>
        <authorList>
            <person name="Stajich J.E."/>
            <person name="Carter-House D."/>
            <person name="Gryganskyi A."/>
        </authorList>
    </citation>
    <scope>NUCLEOTIDE SEQUENCE [LARGE SCALE GENOMIC DNA]</scope>
    <source>
        <strain evidence="7 8">AG-B5</strain>
    </source>
</reference>
<keyword evidence="2" id="KW-0805">Transcription regulation</keyword>
<dbReference type="Gene3D" id="4.10.280.10">
    <property type="entry name" value="Helix-loop-helix DNA-binding domain"/>
    <property type="match status" value="1"/>
</dbReference>
<dbReference type="SUPFAM" id="SSF47459">
    <property type="entry name" value="HLH, helix-loop-helix DNA-binding domain"/>
    <property type="match status" value="1"/>
</dbReference>
<dbReference type="EMBL" id="JASJQH010000450">
    <property type="protein sequence ID" value="KAK9764323.1"/>
    <property type="molecule type" value="Genomic_DNA"/>
</dbReference>
<evidence type="ECO:0000256" key="1">
    <source>
        <dbReference type="ARBA" id="ARBA00004123"/>
    </source>
</evidence>
<dbReference type="InterPro" id="IPR011598">
    <property type="entry name" value="bHLH_dom"/>
</dbReference>
<comment type="caution">
    <text evidence="7">The sequence shown here is derived from an EMBL/GenBank/DDBJ whole genome shotgun (WGS) entry which is preliminary data.</text>
</comment>
<sequence>MKMQPDGSHVHFGSPMDPGFLQMQQQFAGTMNIKKESSPDFYTSEDTQMHSSSIAPMVSPITIARQQNQSTFDTGDDLHGSFNPSSFATSPGNGSVYSPGPDDFLYDGNDFSAGLPRGSMPAFSSMDMKSTARLNHVRFGNHVGSLNSQLESSPGDMHSGFHSMSVPTHTADWFHKNMDQDSLTGSPPASLQGQNGNVSMMATLLENEEPESAAKQIQLLYEKRRRRRESHNAVERRRRDNINDKIQELSTIVPDCFGDGINKPNKGIILKKSVDYIHHLQQIIQQQDSRNQELEAMLSKLQVGKEGGEGHSNNNNGGSSMQA</sequence>
<dbReference type="CDD" id="cd11387">
    <property type="entry name" value="bHLHzip_USF_MITF"/>
    <property type="match status" value="1"/>
</dbReference>
<dbReference type="PANTHER" id="PTHR46117">
    <property type="entry name" value="FI24210P1"/>
    <property type="match status" value="1"/>
</dbReference>
<dbReference type="PROSITE" id="PS50888">
    <property type="entry name" value="BHLH"/>
    <property type="match status" value="1"/>
</dbReference>
<dbReference type="InterPro" id="IPR051732">
    <property type="entry name" value="USF"/>
</dbReference>
<dbReference type="PANTHER" id="PTHR46117:SF3">
    <property type="entry name" value="FI24210P1"/>
    <property type="match status" value="1"/>
</dbReference>
<evidence type="ECO:0000256" key="2">
    <source>
        <dbReference type="ARBA" id="ARBA00023015"/>
    </source>
</evidence>
<dbReference type="InterPro" id="IPR036638">
    <property type="entry name" value="HLH_DNA-bd_sf"/>
</dbReference>
<proteinExistence type="predicted"/>
<feature type="compositionally biased region" description="Low complexity" evidence="5">
    <location>
        <begin position="311"/>
        <end position="323"/>
    </location>
</feature>
<evidence type="ECO:0000256" key="5">
    <source>
        <dbReference type="SAM" id="MobiDB-lite"/>
    </source>
</evidence>
<name>A0ABR2WS18_9FUNG</name>
<dbReference type="SMART" id="SM00353">
    <property type="entry name" value="HLH"/>
    <property type="match status" value="1"/>
</dbReference>
<organism evidence="7 8">
    <name type="scientific">Basidiobolus ranarum</name>
    <dbReference type="NCBI Taxonomy" id="34480"/>
    <lineage>
        <taxon>Eukaryota</taxon>
        <taxon>Fungi</taxon>
        <taxon>Fungi incertae sedis</taxon>
        <taxon>Zoopagomycota</taxon>
        <taxon>Entomophthoromycotina</taxon>
        <taxon>Basidiobolomycetes</taxon>
        <taxon>Basidiobolales</taxon>
        <taxon>Basidiobolaceae</taxon>
        <taxon>Basidiobolus</taxon>
    </lineage>
</organism>
<gene>
    <name evidence="7" type="ORF">K7432_008268</name>
</gene>
<dbReference type="Pfam" id="PF00010">
    <property type="entry name" value="HLH"/>
    <property type="match status" value="1"/>
</dbReference>
<evidence type="ECO:0000256" key="4">
    <source>
        <dbReference type="ARBA" id="ARBA00023242"/>
    </source>
</evidence>
<accession>A0ABR2WS18</accession>
<comment type="subcellular location">
    <subcellularLocation>
        <location evidence="1">Nucleus</location>
    </subcellularLocation>
</comment>
<keyword evidence="8" id="KW-1185">Reference proteome</keyword>
<feature type="domain" description="BHLH" evidence="6">
    <location>
        <begin position="226"/>
        <end position="280"/>
    </location>
</feature>
<keyword evidence="4" id="KW-0539">Nucleus</keyword>
<protein>
    <recommendedName>
        <fullName evidence="6">BHLH domain-containing protein</fullName>
    </recommendedName>
</protein>
<dbReference type="Proteomes" id="UP001479436">
    <property type="component" value="Unassembled WGS sequence"/>
</dbReference>
<feature type="region of interest" description="Disordered" evidence="5">
    <location>
        <begin position="299"/>
        <end position="323"/>
    </location>
</feature>